<dbReference type="InterPro" id="IPR032465">
    <property type="entry name" value="ACMSD"/>
</dbReference>
<keyword evidence="1" id="KW-0456">Lyase</keyword>
<comment type="caution">
    <text evidence="3">The sequence shown here is derived from an EMBL/GenBank/DDBJ whole genome shotgun (WGS) entry which is preliminary data.</text>
</comment>
<evidence type="ECO:0000256" key="1">
    <source>
        <dbReference type="ARBA" id="ARBA00023239"/>
    </source>
</evidence>
<dbReference type="GO" id="GO:0016787">
    <property type="term" value="F:hydrolase activity"/>
    <property type="evidence" value="ECO:0007669"/>
    <property type="project" value="UniProtKB-KW"/>
</dbReference>
<dbReference type="STRING" id="1223545.GS4_23_00230"/>
<dbReference type="PANTHER" id="PTHR21240:SF28">
    <property type="entry name" value="ISO-OROTATE DECARBOXYLASE (EUROFUNG)"/>
    <property type="match status" value="1"/>
</dbReference>
<dbReference type="AlphaFoldDB" id="M0QLC7"/>
<dbReference type="Gene3D" id="3.20.20.140">
    <property type="entry name" value="Metal-dependent hydrolases"/>
    <property type="match status" value="1"/>
</dbReference>
<dbReference type="PANTHER" id="PTHR21240">
    <property type="entry name" value="2-AMINO-3-CARBOXYLMUCONATE-6-SEMIALDEHYDE DECARBOXYLASE"/>
    <property type="match status" value="1"/>
</dbReference>
<sequence>MSDDRTSASLLDVHAHYVAPWWFEQDGTDQAQRHQLISDLPALTELDADVTRVLSAPPEILYGTAPTSDAQVRKHNEFLGETAAGRADLAAFASVDAFSEDAVGQIEHAIDDLGLSGIVIDSVHGDEYLGDKPTWAAFEAAAHRGVPVFVHPVWTPDADDLRERIGPQAAGFGRGYRNGLALLNLVNSGLVKAFPELTIVITGLAVGSLWFAHEPIARVRDDLGFSPHVYIDTTSFHAPSIRYQVDVLGADRVVLGSDWPFHTDGTREIAESTLVTAGLSESDRDLVLSGNLHALLG</sequence>
<dbReference type="RefSeq" id="WP_007622087.1">
    <property type="nucleotide sequence ID" value="NZ_BANX01000023.1"/>
</dbReference>
<dbReference type="InterPro" id="IPR006680">
    <property type="entry name" value="Amidohydro-rel"/>
</dbReference>
<accession>M0QLC7</accession>
<dbReference type="GO" id="GO:0016831">
    <property type="term" value="F:carboxy-lyase activity"/>
    <property type="evidence" value="ECO:0007669"/>
    <property type="project" value="InterPro"/>
</dbReference>
<dbReference type="InterPro" id="IPR032466">
    <property type="entry name" value="Metal_Hydrolase"/>
</dbReference>
<name>M0QLC7_9ACTN</name>
<dbReference type="eggNOG" id="COG2159">
    <property type="taxonomic scope" value="Bacteria"/>
</dbReference>
<feature type="domain" description="Amidohydrolase-related" evidence="2">
    <location>
        <begin position="12"/>
        <end position="296"/>
    </location>
</feature>
<proteinExistence type="predicted"/>
<evidence type="ECO:0000313" key="3">
    <source>
        <dbReference type="EMBL" id="GAC69229.1"/>
    </source>
</evidence>
<dbReference type="Proteomes" id="UP000011666">
    <property type="component" value="Unassembled WGS sequence"/>
</dbReference>
<reference evidence="3 4" key="1">
    <citation type="submission" date="2013-01" db="EMBL/GenBank/DDBJ databases">
        <title>Whole genome shotgun sequence of Gordonia soli NBRC 108243.</title>
        <authorList>
            <person name="Isaki-Nakamura S."/>
            <person name="Hosoyama A."/>
            <person name="Tsuchikane K."/>
            <person name="Ando Y."/>
            <person name="Baba S."/>
            <person name="Ohji S."/>
            <person name="Hamada M."/>
            <person name="Tamura T."/>
            <person name="Yamazoe A."/>
            <person name="Yamazaki S."/>
            <person name="Fujita N."/>
        </authorList>
    </citation>
    <scope>NUCLEOTIDE SEQUENCE [LARGE SCALE GENOMIC DNA]</scope>
    <source>
        <strain evidence="3 4">NBRC 108243</strain>
    </source>
</reference>
<dbReference type="SUPFAM" id="SSF51556">
    <property type="entry name" value="Metallo-dependent hydrolases"/>
    <property type="match status" value="1"/>
</dbReference>
<dbReference type="EMBL" id="BANX01000023">
    <property type="protein sequence ID" value="GAC69229.1"/>
    <property type="molecule type" value="Genomic_DNA"/>
</dbReference>
<organism evidence="3 4">
    <name type="scientific">Gordonia soli NBRC 108243</name>
    <dbReference type="NCBI Taxonomy" id="1223545"/>
    <lineage>
        <taxon>Bacteria</taxon>
        <taxon>Bacillati</taxon>
        <taxon>Actinomycetota</taxon>
        <taxon>Actinomycetes</taxon>
        <taxon>Mycobacteriales</taxon>
        <taxon>Gordoniaceae</taxon>
        <taxon>Gordonia</taxon>
    </lineage>
</organism>
<evidence type="ECO:0000313" key="4">
    <source>
        <dbReference type="Proteomes" id="UP000011666"/>
    </source>
</evidence>
<dbReference type="GO" id="GO:0005737">
    <property type="term" value="C:cytoplasm"/>
    <property type="evidence" value="ECO:0007669"/>
    <property type="project" value="TreeGrafter"/>
</dbReference>
<evidence type="ECO:0000259" key="2">
    <source>
        <dbReference type="Pfam" id="PF04909"/>
    </source>
</evidence>
<dbReference type="Pfam" id="PF04909">
    <property type="entry name" value="Amidohydro_2"/>
    <property type="match status" value="1"/>
</dbReference>
<keyword evidence="3" id="KW-0378">Hydrolase</keyword>
<gene>
    <name evidence="3" type="ORF">GS4_23_00230</name>
</gene>
<protein>
    <submittedName>
        <fullName evidence="3">Putative hydrolase</fullName>
    </submittedName>
</protein>
<dbReference type="GO" id="GO:0019748">
    <property type="term" value="P:secondary metabolic process"/>
    <property type="evidence" value="ECO:0007669"/>
    <property type="project" value="TreeGrafter"/>
</dbReference>
<dbReference type="OrthoDB" id="8673349at2"/>
<keyword evidence="4" id="KW-1185">Reference proteome</keyword>